<evidence type="ECO:0000313" key="1">
    <source>
        <dbReference type="EMBL" id="EAU30622.1"/>
    </source>
</evidence>
<dbReference type="AlphaFoldDB" id="Q0CCU4"/>
<proteinExistence type="predicted"/>
<organism evidence="1 2">
    <name type="scientific">Aspergillus terreus (strain NIH 2624 / FGSC A1156)</name>
    <dbReference type="NCBI Taxonomy" id="341663"/>
    <lineage>
        <taxon>Eukaryota</taxon>
        <taxon>Fungi</taxon>
        <taxon>Dikarya</taxon>
        <taxon>Ascomycota</taxon>
        <taxon>Pezizomycotina</taxon>
        <taxon>Eurotiomycetes</taxon>
        <taxon>Eurotiomycetidae</taxon>
        <taxon>Eurotiales</taxon>
        <taxon>Aspergillaceae</taxon>
        <taxon>Aspergillus</taxon>
        <taxon>Aspergillus subgen. Circumdati</taxon>
    </lineage>
</organism>
<dbReference type="RefSeq" id="XP_001217074.1">
    <property type="nucleotide sequence ID" value="XM_001217074.1"/>
</dbReference>
<dbReference type="Proteomes" id="UP000007963">
    <property type="component" value="Unassembled WGS sequence"/>
</dbReference>
<accession>Q0CCU4</accession>
<protein>
    <submittedName>
        <fullName evidence="1">Uncharacterized protein</fullName>
    </submittedName>
</protein>
<gene>
    <name evidence="1" type="ORF">ATEG_08490</name>
</gene>
<dbReference type="HOGENOM" id="CLU_2133021_0_0_1"/>
<dbReference type="EMBL" id="CH476606">
    <property type="protein sequence ID" value="EAU30622.1"/>
    <property type="molecule type" value="Genomic_DNA"/>
</dbReference>
<sequence length="113" mass="13531">MNKLRIAAENDTVSYIWENSDETLKASGSISRAIEKLEYLLELLYPFYIFTSCLLENTGPTVYRVYDIYNDLFDYLDLAINCLRNKRASWKQQILEGLEEAYKKLRKYYRRTY</sequence>
<name>Q0CCU4_ASPTN</name>
<reference evidence="2" key="1">
    <citation type="submission" date="2005-09" db="EMBL/GenBank/DDBJ databases">
        <title>Annotation of the Aspergillus terreus NIH2624 genome.</title>
        <authorList>
            <person name="Birren B.W."/>
            <person name="Lander E.S."/>
            <person name="Galagan J.E."/>
            <person name="Nusbaum C."/>
            <person name="Devon K."/>
            <person name="Henn M."/>
            <person name="Ma L.-J."/>
            <person name="Jaffe D.B."/>
            <person name="Butler J."/>
            <person name="Alvarez P."/>
            <person name="Gnerre S."/>
            <person name="Grabherr M."/>
            <person name="Kleber M."/>
            <person name="Mauceli E.W."/>
            <person name="Brockman W."/>
            <person name="Rounsley S."/>
            <person name="Young S.K."/>
            <person name="LaButti K."/>
            <person name="Pushparaj V."/>
            <person name="DeCaprio D."/>
            <person name="Crawford M."/>
            <person name="Koehrsen M."/>
            <person name="Engels R."/>
            <person name="Montgomery P."/>
            <person name="Pearson M."/>
            <person name="Howarth C."/>
            <person name="Larson L."/>
            <person name="Luoma S."/>
            <person name="White J."/>
            <person name="Alvarado L."/>
            <person name="Kodira C.D."/>
            <person name="Zeng Q."/>
            <person name="Oleary S."/>
            <person name="Yandava C."/>
            <person name="Denning D.W."/>
            <person name="Nierman W.C."/>
            <person name="Milne T."/>
            <person name="Madden K."/>
        </authorList>
    </citation>
    <scope>NUCLEOTIDE SEQUENCE [LARGE SCALE GENOMIC DNA]</scope>
    <source>
        <strain evidence="2">NIH 2624 / FGSC A1156</strain>
    </source>
</reference>
<dbReference type="GeneID" id="4323251"/>
<dbReference type="VEuPathDB" id="FungiDB:ATEG_08490"/>
<evidence type="ECO:0000313" key="2">
    <source>
        <dbReference type="Proteomes" id="UP000007963"/>
    </source>
</evidence>